<dbReference type="PANTHER" id="PTHR13355">
    <property type="entry name" value="GLUCOSAMINE 6-PHOSPHATE N-ACETYLTRANSFERASE"/>
    <property type="match status" value="1"/>
</dbReference>
<dbReference type="AlphaFoldDB" id="A0AAU7DXL4"/>
<gene>
    <name evidence="2" type="ORF">V5R04_04925</name>
</gene>
<dbReference type="InterPro" id="IPR000182">
    <property type="entry name" value="GNAT_dom"/>
</dbReference>
<keyword evidence="2" id="KW-0012">Acyltransferase</keyword>
<dbReference type="GO" id="GO:0004343">
    <property type="term" value="F:glucosamine 6-phosphate N-acetyltransferase activity"/>
    <property type="evidence" value="ECO:0007669"/>
    <property type="project" value="TreeGrafter"/>
</dbReference>
<feature type="domain" description="N-acetyltransferase" evidence="1">
    <location>
        <begin position="6"/>
        <end position="156"/>
    </location>
</feature>
<dbReference type="InterPro" id="IPR016181">
    <property type="entry name" value="Acyl_CoA_acyltransferase"/>
</dbReference>
<dbReference type="PROSITE" id="PS51186">
    <property type="entry name" value="GNAT"/>
    <property type="match status" value="1"/>
</dbReference>
<organism evidence="2">
    <name type="scientific">Jonesiaceae bacterium BS-20</name>
    <dbReference type="NCBI Taxonomy" id="3120821"/>
    <lineage>
        <taxon>Bacteria</taxon>
        <taxon>Bacillati</taxon>
        <taxon>Actinomycetota</taxon>
        <taxon>Actinomycetes</taxon>
        <taxon>Micrococcales</taxon>
        <taxon>Jonesiaceae</taxon>
    </lineage>
</organism>
<name>A0AAU7DXL4_9MICO</name>
<evidence type="ECO:0000259" key="1">
    <source>
        <dbReference type="PROSITE" id="PS51186"/>
    </source>
</evidence>
<dbReference type="Gene3D" id="3.40.630.30">
    <property type="match status" value="1"/>
</dbReference>
<reference evidence="2" key="1">
    <citation type="submission" date="2024-02" db="EMBL/GenBank/DDBJ databases">
        <title>Tomenella chthoni gen. nov. sp. nov., a member of the family Jonesiaceae isolated from bat guano.</title>
        <authorList>
            <person name="Miller S.L."/>
            <person name="King J."/>
            <person name="Sankaranarayanan K."/>
            <person name="Lawson P.A."/>
        </authorList>
    </citation>
    <scope>NUCLEOTIDE SEQUENCE</scope>
    <source>
        <strain evidence="2">BS-20</strain>
    </source>
</reference>
<dbReference type="SUPFAM" id="SSF55729">
    <property type="entry name" value="Acyl-CoA N-acyltransferases (Nat)"/>
    <property type="match status" value="1"/>
</dbReference>
<dbReference type="CDD" id="cd04301">
    <property type="entry name" value="NAT_SF"/>
    <property type="match status" value="1"/>
</dbReference>
<dbReference type="Pfam" id="PF00583">
    <property type="entry name" value="Acetyltransf_1"/>
    <property type="match status" value="1"/>
</dbReference>
<dbReference type="InterPro" id="IPR039143">
    <property type="entry name" value="GNPNAT1-like"/>
</dbReference>
<proteinExistence type="predicted"/>
<dbReference type="EC" id="2.3.1.-" evidence="2"/>
<dbReference type="EMBL" id="CP146203">
    <property type="protein sequence ID" value="XBH22568.1"/>
    <property type="molecule type" value="Genomic_DNA"/>
</dbReference>
<dbReference type="PANTHER" id="PTHR13355:SF11">
    <property type="entry name" value="GLUCOSAMINE 6-PHOSPHATE N-ACETYLTRANSFERASE"/>
    <property type="match status" value="1"/>
</dbReference>
<protein>
    <submittedName>
        <fullName evidence="2">GNAT family N-acetyltransferase</fullName>
        <ecNumber evidence="2">2.3.1.-</ecNumber>
    </submittedName>
</protein>
<evidence type="ECO:0000313" key="2">
    <source>
        <dbReference type="EMBL" id="XBH22568.1"/>
    </source>
</evidence>
<sequence length="164" mass="18667">MSELVKVVRVSTPAQLEQAYLVRLEVFVREQQVPIEFEIDVLDTDPSTVHVLALRTDVFPHQPIGTARLLPDAANPGHLHIGRVAVLAHARKMSVGKELMAALEEIAVAEHCHEGTVTIELSAQEQALEFYHRQGYELFDDRRYLDCDIWHRDARKVITRRPTV</sequence>
<accession>A0AAU7DXL4</accession>
<keyword evidence="2" id="KW-0808">Transferase</keyword>